<evidence type="ECO:0000256" key="1">
    <source>
        <dbReference type="ARBA" id="ARBA00007572"/>
    </source>
</evidence>
<dbReference type="AlphaFoldDB" id="Q2PCE4"/>
<organism evidence="17">
    <name type="scientific">Ferroplasma acidiphilum</name>
    <dbReference type="NCBI Taxonomy" id="74969"/>
    <lineage>
        <taxon>Archaea</taxon>
        <taxon>Methanobacteriati</taxon>
        <taxon>Thermoplasmatota</taxon>
        <taxon>Thermoplasmata</taxon>
        <taxon>Thermoplasmatales</taxon>
        <taxon>Ferroplasmaceae</taxon>
        <taxon>Ferroplasma</taxon>
    </lineage>
</organism>
<name>Q2PCE4_9ARCH</name>
<keyword evidence="10 14" id="KW-0460">Magnesium</keyword>
<evidence type="ECO:0000256" key="13">
    <source>
        <dbReference type="ARBA" id="ARBA00023306"/>
    </source>
</evidence>
<dbReference type="GO" id="GO:0046872">
    <property type="term" value="F:metal ion binding"/>
    <property type="evidence" value="ECO:0007669"/>
    <property type="project" value="UniProtKB-KW"/>
</dbReference>
<feature type="binding site" evidence="14">
    <location>
        <position position="261"/>
    </location>
    <ligand>
        <name>ATP</name>
        <dbReference type="ChEBI" id="CHEBI:30616"/>
    </ligand>
</feature>
<dbReference type="SUPFAM" id="SSF50249">
    <property type="entry name" value="Nucleic acid-binding proteins"/>
    <property type="match status" value="1"/>
</dbReference>
<dbReference type="SMR" id="Q2PCE4"/>
<dbReference type="CDD" id="cd07901">
    <property type="entry name" value="Adenylation_DNA_ligase_Arch_LigB"/>
    <property type="match status" value="1"/>
</dbReference>
<keyword evidence="9 14" id="KW-0067">ATP-binding</keyword>
<dbReference type="Gene3D" id="2.40.50.140">
    <property type="entry name" value="Nucleic acid-binding proteins"/>
    <property type="match status" value="1"/>
</dbReference>
<dbReference type="SUPFAM" id="SSF56091">
    <property type="entry name" value="DNA ligase/mRNA capping enzyme, catalytic domain"/>
    <property type="match status" value="1"/>
</dbReference>
<evidence type="ECO:0000313" key="17">
    <source>
        <dbReference type="EMBL" id="CAH64534.1"/>
    </source>
</evidence>
<dbReference type="GO" id="GO:0003677">
    <property type="term" value="F:DNA binding"/>
    <property type="evidence" value="ECO:0007669"/>
    <property type="project" value="InterPro"/>
</dbReference>
<evidence type="ECO:0000256" key="9">
    <source>
        <dbReference type="ARBA" id="ARBA00022840"/>
    </source>
</evidence>
<dbReference type="Gene3D" id="1.10.3260.10">
    <property type="entry name" value="DNA ligase, ATP-dependent, N-terminal domain"/>
    <property type="match status" value="1"/>
</dbReference>
<dbReference type="Pfam" id="PF04679">
    <property type="entry name" value="DNA_ligase_A_C"/>
    <property type="match status" value="1"/>
</dbReference>
<evidence type="ECO:0000256" key="15">
    <source>
        <dbReference type="RuleBase" id="RU004196"/>
    </source>
</evidence>
<keyword evidence="11 14" id="KW-0233">DNA recombination</keyword>
<dbReference type="EC" id="6.5.1.1" evidence="14"/>
<comment type="similarity">
    <text evidence="1 14 15">Belongs to the ATP-dependent DNA ligase family.</text>
</comment>
<keyword evidence="8 14" id="KW-0227">DNA damage</keyword>
<evidence type="ECO:0000256" key="8">
    <source>
        <dbReference type="ARBA" id="ARBA00022763"/>
    </source>
</evidence>
<comment type="catalytic activity">
    <reaction evidence="14">
        <text>ATP + (deoxyribonucleotide)n-3'-hydroxyl + 5'-phospho-(deoxyribonucleotide)m = (deoxyribonucleotide)n+m + AMP + diphosphate.</text>
        <dbReference type="EC" id="6.5.1.1"/>
    </reaction>
</comment>
<sequence length="595" mass="67898">MTKSYNILYDYYLMLFSEASKKFMEMESTTKRLELTSILGSLLENAGDDLKELVYLIQGKLAPDYEGIEFGVSGKLIVKSLAAISGMDEEEVNKLFYKNGDLGITASEIREKMEQKPLFREDLTVHYVYTRLMELAKSAGHGSVKGKTDIYADLMVNSYPEDIKYITRIIMGKLRLGVADSTILDSLVHAFFSKDNADMVETAYNFHPDIGLIATLLQKGDIKAISNIGPEPLIPFKVMLAERLRSIDDIREKMNHHVSFEYKYDGLRTELHKKGDKIKIFSRGLEETTENFPDIIENFKKSYSFESIIIDGESVPFNPDTGELFPFQMVSKRRGRKYQITEKSTEIPLVMFIFDILELNGRILVNLPYEERRKILEENFVDNEHFRLATRLSSDDSEEINKFFEQSIEDGCEGIVAKDTSDESVYRAGARGWLWIKFKRDYQKELADSMDLVIIGAFNGRGRRAGAYGALLMASYNEETHAFESVTKLGTGFSDEVLFSLPKMLSDLVRDHKPAMVESKMVPDIWIYPQIVMEIQGAEITVSPIHTCAFGKIEKDSGPALRFPRLIKIRDDKNAEDATTTNEIIELYKMQKKTK</sequence>
<keyword evidence="6 14" id="KW-0479">Metal-binding</keyword>
<gene>
    <name evidence="14 17" type="primary">lig</name>
</gene>
<keyword evidence="4 14" id="KW-0132">Cell division</keyword>
<evidence type="ECO:0000256" key="7">
    <source>
        <dbReference type="ARBA" id="ARBA00022741"/>
    </source>
</evidence>
<keyword evidence="13 14" id="KW-0131">Cell cycle</keyword>
<feature type="binding site" evidence="14">
    <location>
        <position position="283"/>
    </location>
    <ligand>
        <name>ATP</name>
        <dbReference type="ChEBI" id="CHEBI:30616"/>
    </ligand>
</feature>
<dbReference type="EMBL" id="AJ850915">
    <property type="protein sequence ID" value="CAH64534.1"/>
    <property type="molecule type" value="Genomic_DNA"/>
</dbReference>
<feature type="domain" description="ATP-dependent DNA ligase family profile" evidence="16">
    <location>
        <begin position="342"/>
        <end position="477"/>
    </location>
</feature>
<feature type="binding site" evidence="14">
    <location>
        <position position="268"/>
    </location>
    <ligand>
        <name>ATP</name>
        <dbReference type="ChEBI" id="CHEBI:30616"/>
    </ligand>
</feature>
<dbReference type="Pfam" id="PF01068">
    <property type="entry name" value="DNA_ligase_A_M"/>
    <property type="match status" value="1"/>
</dbReference>
<feature type="active site" description="N6-AMP-lysine intermediate" evidence="14">
    <location>
        <position position="263"/>
    </location>
</feature>
<comment type="function">
    <text evidence="14">DNA ligase that seals nicks in double-stranded DNA during DNA replication, DNA recombination and DNA repair.</text>
</comment>
<dbReference type="InterPro" id="IPR012308">
    <property type="entry name" value="DNA_ligase_ATP-dep_N"/>
</dbReference>
<accession>Q2PCE4</accession>
<dbReference type="GO" id="GO:0006273">
    <property type="term" value="P:lagging strand elongation"/>
    <property type="evidence" value="ECO:0007669"/>
    <property type="project" value="TreeGrafter"/>
</dbReference>
<dbReference type="InterPro" id="IPR050191">
    <property type="entry name" value="ATP-dep_DNA_ligase"/>
</dbReference>
<evidence type="ECO:0000256" key="4">
    <source>
        <dbReference type="ARBA" id="ARBA00022618"/>
    </source>
</evidence>
<evidence type="ECO:0000256" key="5">
    <source>
        <dbReference type="ARBA" id="ARBA00022705"/>
    </source>
</evidence>
<dbReference type="GO" id="GO:0003910">
    <property type="term" value="F:DNA ligase (ATP) activity"/>
    <property type="evidence" value="ECO:0007669"/>
    <property type="project" value="UniProtKB-UniRule"/>
</dbReference>
<dbReference type="CDD" id="cd07969">
    <property type="entry name" value="OBF_DNA_ligase_I"/>
    <property type="match status" value="1"/>
</dbReference>
<keyword evidence="7 14" id="KW-0547">Nucleotide-binding</keyword>
<keyword evidence="3 14" id="KW-0436">Ligase</keyword>
<reference evidence="17" key="1">
    <citation type="journal article" date="2008" name="Proc. Natl. Acad. Sci. U.S.A.">
        <title>A purple acidophilic di-ferric DNA ligase from Ferroplasma.</title>
        <authorList>
            <person name="Ferrer M."/>
            <person name="Golyshina O.V."/>
            <person name="Beloqui A."/>
            <person name="Bottger L.H."/>
            <person name="Andreu J.M."/>
            <person name="Polaina J."/>
            <person name="De Lacy A.L."/>
            <person name="Trautwein A.X."/>
            <person name="Timmis K.N."/>
            <person name="Golyshin P.N."/>
        </authorList>
    </citation>
    <scope>NUCLEOTIDE SEQUENCE</scope>
    <source>
        <strain evidence="17">Type strain: DSM 12658</strain>
    </source>
</reference>
<dbReference type="InterPro" id="IPR036599">
    <property type="entry name" value="DNA_ligase_N_sf"/>
</dbReference>
<dbReference type="InterPro" id="IPR000977">
    <property type="entry name" value="DNA_ligase_ATP-dep"/>
</dbReference>
<dbReference type="Pfam" id="PF04675">
    <property type="entry name" value="DNA_ligase_A_N"/>
    <property type="match status" value="1"/>
</dbReference>
<dbReference type="GO" id="GO:0006281">
    <property type="term" value="P:DNA repair"/>
    <property type="evidence" value="ECO:0007669"/>
    <property type="project" value="UniProtKB-UniRule"/>
</dbReference>
<dbReference type="FunFam" id="2.40.50.140:FF:000062">
    <property type="entry name" value="DNA ligase"/>
    <property type="match status" value="1"/>
</dbReference>
<dbReference type="InterPro" id="IPR012309">
    <property type="entry name" value="DNA_ligase_ATP-dep_C"/>
</dbReference>
<dbReference type="GO" id="GO:0006310">
    <property type="term" value="P:DNA recombination"/>
    <property type="evidence" value="ECO:0007669"/>
    <property type="project" value="UniProtKB-UniRule"/>
</dbReference>
<dbReference type="GO" id="GO:0005524">
    <property type="term" value="F:ATP binding"/>
    <property type="evidence" value="ECO:0007669"/>
    <property type="project" value="UniProtKB-UniRule"/>
</dbReference>
<evidence type="ECO:0000259" key="16">
    <source>
        <dbReference type="PROSITE" id="PS50160"/>
    </source>
</evidence>
<dbReference type="InterPro" id="IPR012310">
    <property type="entry name" value="DNA_ligase_ATP-dep_cent"/>
</dbReference>
<evidence type="ECO:0000256" key="10">
    <source>
        <dbReference type="ARBA" id="ARBA00022842"/>
    </source>
</evidence>
<dbReference type="BRENDA" id="6.5.1.1">
    <property type="organism ID" value="10776"/>
</dbReference>
<proteinExistence type="inferred from homology"/>
<protein>
    <recommendedName>
        <fullName evidence="2 14">DNA ligase</fullName>
        <ecNumber evidence="14">6.5.1.1</ecNumber>
    </recommendedName>
    <alternativeName>
        <fullName evidence="14">Polydeoxyribonucleotide synthase [ATP]</fullName>
    </alternativeName>
</protein>
<evidence type="ECO:0000256" key="14">
    <source>
        <dbReference type="HAMAP-Rule" id="MF_00407"/>
    </source>
</evidence>
<feature type="binding site" evidence="14">
    <location>
        <position position="354"/>
    </location>
    <ligand>
        <name>ATP</name>
        <dbReference type="ChEBI" id="CHEBI:30616"/>
    </ligand>
</feature>
<dbReference type="PANTHER" id="PTHR45674:SF4">
    <property type="entry name" value="DNA LIGASE 1"/>
    <property type="match status" value="1"/>
</dbReference>
<evidence type="ECO:0000256" key="11">
    <source>
        <dbReference type="ARBA" id="ARBA00023172"/>
    </source>
</evidence>
<evidence type="ECO:0000256" key="2">
    <source>
        <dbReference type="ARBA" id="ARBA00013308"/>
    </source>
</evidence>
<evidence type="ECO:0000256" key="6">
    <source>
        <dbReference type="ARBA" id="ARBA00022723"/>
    </source>
</evidence>
<dbReference type="PROSITE" id="PS50160">
    <property type="entry name" value="DNA_LIGASE_A3"/>
    <property type="match status" value="1"/>
</dbReference>
<feature type="binding site" evidence="14">
    <location>
        <position position="437"/>
    </location>
    <ligand>
        <name>ATP</name>
        <dbReference type="ChEBI" id="CHEBI:30616"/>
    </ligand>
</feature>
<comment type="cofactor">
    <cofactor evidence="14">
        <name>Mg(2+)</name>
        <dbReference type="ChEBI" id="CHEBI:18420"/>
    </cofactor>
</comment>
<keyword evidence="5 14" id="KW-0235">DNA replication</keyword>
<dbReference type="NCBIfam" id="TIGR00574">
    <property type="entry name" value="dnl1"/>
    <property type="match status" value="1"/>
</dbReference>
<dbReference type="InterPro" id="IPR022865">
    <property type="entry name" value="DNA_ligae_ATP-dep_bac/arc"/>
</dbReference>
<dbReference type="PANTHER" id="PTHR45674">
    <property type="entry name" value="DNA LIGASE 1/3 FAMILY MEMBER"/>
    <property type="match status" value="1"/>
</dbReference>
<dbReference type="InterPro" id="IPR012340">
    <property type="entry name" value="NA-bd_OB-fold"/>
</dbReference>
<dbReference type="SUPFAM" id="SSF117018">
    <property type="entry name" value="ATP-dependent DNA ligase DNA-binding domain"/>
    <property type="match status" value="1"/>
</dbReference>
<feature type="binding site" evidence="14">
    <location>
        <position position="313"/>
    </location>
    <ligand>
        <name>ATP</name>
        <dbReference type="ChEBI" id="CHEBI:30616"/>
    </ligand>
</feature>
<feature type="binding site" evidence="14">
    <location>
        <position position="431"/>
    </location>
    <ligand>
        <name>ATP</name>
        <dbReference type="ChEBI" id="CHEBI:30616"/>
    </ligand>
</feature>
<dbReference type="Gene3D" id="3.30.470.30">
    <property type="entry name" value="DNA ligase/mRNA capping enzyme"/>
    <property type="match status" value="1"/>
</dbReference>
<dbReference type="HAMAP" id="MF_00407">
    <property type="entry name" value="DNA_ligase"/>
    <property type="match status" value="1"/>
</dbReference>
<keyword evidence="12 14" id="KW-0234">DNA repair</keyword>
<dbReference type="GO" id="GO:0051301">
    <property type="term" value="P:cell division"/>
    <property type="evidence" value="ECO:0007669"/>
    <property type="project" value="UniProtKB-KW"/>
</dbReference>
<evidence type="ECO:0000256" key="12">
    <source>
        <dbReference type="ARBA" id="ARBA00023204"/>
    </source>
</evidence>
<evidence type="ECO:0000256" key="3">
    <source>
        <dbReference type="ARBA" id="ARBA00022598"/>
    </source>
</evidence>
<dbReference type="GO" id="GO:0071897">
    <property type="term" value="P:DNA biosynthetic process"/>
    <property type="evidence" value="ECO:0007669"/>
    <property type="project" value="InterPro"/>
</dbReference>